<accession>A0A7S2X5P4</accession>
<sequence length="149" mass="17378">MEGKQMSPEQQMVLLASLQAKTFIQLYITIADTQRENLWHFYRKNSVLIWNGIPVPADKIQRTFKSLPGTKHHIDSLDAQPIIRDLKKKHFALVVTTSGRVAYGTGKPVRFHQSFVLERNPDVPNDPTKFYILSHNFRNRKDPPRSRRR</sequence>
<dbReference type="InterPro" id="IPR002075">
    <property type="entry name" value="NTF2_dom"/>
</dbReference>
<evidence type="ECO:0000313" key="3">
    <source>
        <dbReference type="EMBL" id="CAD9743939.1"/>
    </source>
</evidence>
<protein>
    <recommendedName>
        <fullName evidence="1">NTF2-related export protein</fullName>
    </recommendedName>
</protein>
<keyword evidence="1" id="KW-0813">Transport</keyword>
<gene>
    <name evidence="3" type="ORF">LSP00402_LOCUS106</name>
</gene>
<dbReference type="GO" id="GO:0051028">
    <property type="term" value="P:mRNA transport"/>
    <property type="evidence" value="ECO:0007669"/>
    <property type="project" value="UniProtKB-UniRule"/>
</dbReference>
<keyword evidence="1" id="KW-0539">Nucleus</keyword>
<dbReference type="GO" id="GO:0005634">
    <property type="term" value="C:nucleus"/>
    <property type="evidence" value="ECO:0007669"/>
    <property type="project" value="UniProtKB-SubCell"/>
</dbReference>
<proteinExistence type="predicted"/>
<evidence type="ECO:0000256" key="1">
    <source>
        <dbReference type="RuleBase" id="RU369002"/>
    </source>
</evidence>
<name>A0A7S2X5P4_9EUKA</name>
<keyword evidence="1" id="KW-0963">Cytoplasm</keyword>
<dbReference type="Gene3D" id="3.10.450.50">
    <property type="match status" value="1"/>
</dbReference>
<dbReference type="SUPFAM" id="SSF54427">
    <property type="entry name" value="NTF2-like"/>
    <property type="match status" value="1"/>
</dbReference>
<keyword evidence="1" id="KW-0653">Protein transport</keyword>
<reference evidence="3" key="1">
    <citation type="submission" date="2021-01" db="EMBL/GenBank/DDBJ databases">
        <authorList>
            <person name="Corre E."/>
            <person name="Pelletier E."/>
            <person name="Niang G."/>
            <person name="Scheremetjew M."/>
            <person name="Finn R."/>
            <person name="Kale V."/>
            <person name="Holt S."/>
            <person name="Cochrane G."/>
            <person name="Meng A."/>
            <person name="Brown T."/>
            <person name="Cohen L."/>
        </authorList>
    </citation>
    <scope>NUCLEOTIDE SEQUENCE</scope>
    <source>
        <strain evidence="3">CCMP622</strain>
    </source>
</reference>
<comment type="function">
    <text evidence="1">Has a role in nuclear-cytoplasmic transport of proteins and mRNAs.</text>
</comment>
<dbReference type="EMBL" id="HBHP01000150">
    <property type="protein sequence ID" value="CAD9743939.1"/>
    <property type="molecule type" value="Transcribed_RNA"/>
</dbReference>
<dbReference type="GO" id="GO:0005737">
    <property type="term" value="C:cytoplasm"/>
    <property type="evidence" value="ECO:0007669"/>
    <property type="project" value="UniProtKB-SubCell"/>
</dbReference>
<dbReference type="AlphaFoldDB" id="A0A7S2X5P4"/>
<evidence type="ECO:0000259" key="2">
    <source>
        <dbReference type="PROSITE" id="PS50177"/>
    </source>
</evidence>
<dbReference type="PROSITE" id="PS50177">
    <property type="entry name" value="NTF2_DOMAIN"/>
    <property type="match status" value="1"/>
</dbReference>
<organism evidence="3">
    <name type="scientific">Lotharella oceanica</name>
    <dbReference type="NCBI Taxonomy" id="641309"/>
    <lineage>
        <taxon>Eukaryota</taxon>
        <taxon>Sar</taxon>
        <taxon>Rhizaria</taxon>
        <taxon>Cercozoa</taxon>
        <taxon>Chlorarachniophyceae</taxon>
        <taxon>Lotharella</taxon>
    </lineage>
</organism>
<comment type="subcellular location">
    <subcellularLocation>
        <location evidence="1">Cytoplasm</location>
    </subcellularLocation>
    <subcellularLocation>
        <location evidence="1">Nucleus</location>
    </subcellularLocation>
</comment>
<dbReference type="PANTHER" id="PTHR12612">
    <property type="entry name" value="NUCLEAR TRANSPORT FACTOR 2"/>
    <property type="match status" value="1"/>
</dbReference>
<feature type="domain" description="NTF2" evidence="2">
    <location>
        <begin position="19"/>
        <end position="139"/>
    </location>
</feature>
<dbReference type="InterPro" id="IPR045875">
    <property type="entry name" value="NTF2"/>
</dbReference>
<dbReference type="InterPro" id="IPR018222">
    <property type="entry name" value="Nuclear_transport_factor_2_euk"/>
</dbReference>
<dbReference type="GO" id="GO:0006913">
    <property type="term" value="P:nucleocytoplasmic transport"/>
    <property type="evidence" value="ECO:0007669"/>
    <property type="project" value="UniProtKB-UniRule"/>
</dbReference>
<dbReference type="Pfam" id="PF02136">
    <property type="entry name" value="NTF2"/>
    <property type="match status" value="1"/>
</dbReference>
<dbReference type="GO" id="GO:0015031">
    <property type="term" value="P:protein transport"/>
    <property type="evidence" value="ECO:0007669"/>
    <property type="project" value="UniProtKB-KW"/>
</dbReference>
<dbReference type="InterPro" id="IPR032710">
    <property type="entry name" value="NTF2-like_dom_sf"/>
</dbReference>